<dbReference type="HOGENOM" id="CLU_3064829_0_0_10"/>
<evidence type="ECO:0000313" key="1">
    <source>
        <dbReference type="EMBL" id="EGV31513.1"/>
    </source>
</evidence>
<sequence>MLRNLVKYKSIVYNYRRPLQELMAPYFVIHQKSEDTHLQLYSRNVQKLFLKWS</sequence>
<reference evidence="1 2" key="1">
    <citation type="submission" date="2011-07" db="EMBL/GenBank/DDBJ databases">
        <title>The Genome Sequence of Prevotella oulorum F0390.</title>
        <authorList>
            <consortium name="The Broad Institute Genome Sequencing Platform"/>
            <consortium name="The Broad Institute Genome Sequencing Center for Infectious Disease"/>
            <person name="Earl A."/>
            <person name="Ward D."/>
            <person name="Feldgarden M."/>
            <person name="Gevers D."/>
            <person name="Izard J."/>
            <person name="Ganesan A."/>
            <person name="Baranova O.V."/>
            <person name="Blanton J.M."/>
            <person name="Tanner A.C."/>
            <person name="Dewhirst F.E."/>
            <person name="Young S.K."/>
            <person name="Zeng Q."/>
            <person name="Gargeya S."/>
            <person name="Fitzgerald M."/>
            <person name="Haas B."/>
            <person name="Abouelleil A."/>
            <person name="Alvarado L."/>
            <person name="Arachchi H.M."/>
            <person name="Berlin A."/>
            <person name="Brown A."/>
            <person name="Chapman S.B."/>
            <person name="Chen Z."/>
            <person name="Dunbar C."/>
            <person name="Freedman E."/>
            <person name="Gearin G."/>
            <person name="Gellesch M."/>
            <person name="Goldberg J."/>
            <person name="Griggs A."/>
            <person name="Gujja S."/>
            <person name="Heiman D."/>
            <person name="Howarth C."/>
            <person name="Larson L."/>
            <person name="Lui A."/>
            <person name="MacDonald P.J.P."/>
            <person name="Mehta T."/>
            <person name="Montmayeur A."/>
            <person name="Murphy C."/>
            <person name="Neiman D."/>
            <person name="Pearson M."/>
            <person name="Priest M."/>
            <person name="Roberts A."/>
            <person name="Saif S."/>
            <person name="Shea T."/>
            <person name="Shenoy N."/>
            <person name="Sisk P."/>
            <person name="Stolte C."/>
            <person name="Sykes S."/>
            <person name="Wortman J."/>
            <person name="Nusbaum C."/>
            <person name="Birren B."/>
        </authorList>
    </citation>
    <scope>NUCLEOTIDE SEQUENCE [LARGE SCALE GENOMIC DNA]</scope>
    <source>
        <strain evidence="1 2">F0390</strain>
    </source>
</reference>
<gene>
    <name evidence="1" type="ORF">HMPREF9431_01260</name>
</gene>
<evidence type="ECO:0000313" key="2">
    <source>
        <dbReference type="Proteomes" id="UP000005141"/>
    </source>
</evidence>
<dbReference type="Proteomes" id="UP000005141">
    <property type="component" value="Unassembled WGS sequence"/>
</dbReference>
<dbReference type="AlphaFoldDB" id="G1WBQ9"/>
<protein>
    <submittedName>
        <fullName evidence="1">Uncharacterized protein</fullName>
    </submittedName>
</protein>
<accession>G1WBQ9</accession>
<proteinExistence type="predicted"/>
<dbReference type="EMBL" id="ADGI01000044">
    <property type="protein sequence ID" value="EGV31513.1"/>
    <property type="molecule type" value="Genomic_DNA"/>
</dbReference>
<comment type="caution">
    <text evidence="1">The sequence shown here is derived from an EMBL/GenBank/DDBJ whole genome shotgun (WGS) entry which is preliminary data.</text>
</comment>
<keyword evidence="2" id="KW-1185">Reference proteome</keyword>
<name>G1WBQ9_9BACT</name>
<organism evidence="1 2">
    <name type="scientific">Segatella oulorum F0390</name>
    <dbReference type="NCBI Taxonomy" id="702438"/>
    <lineage>
        <taxon>Bacteria</taxon>
        <taxon>Pseudomonadati</taxon>
        <taxon>Bacteroidota</taxon>
        <taxon>Bacteroidia</taxon>
        <taxon>Bacteroidales</taxon>
        <taxon>Prevotellaceae</taxon>
        <taxon>Segatella</taxon>
    </lineage>
</organism>